<dbReference type="AlphaFoldDB" id="A0A381VV19"/>
<dbReference type="InterPro" id="IPR002813">
    <property type="entry name" value="Arg_biosynth_ArgJ"/>
</dbReference>
<keyword evidence="5" id="KW-0028">Amino-acid biosynthesis</keyword>
<name>A0A381VV19_9ZZZZ</name>
<dbReference type="HAMAP" id="MF_01106">
    <property type="entry name" value="ArgJ"/>
    <property type="match status" value="1"/>
</dbReference>
<keyword evidence="4" id="KW-0055">Arginine biosynthesis</keyword>
<dbReference type="PANTHER" id="PTHR23100:SF0">
    <property type="entry name" value="ARGININE BIOSYNTHESIS BIFUNCTIONAL PROTEIN ARGJ, MITOCHONDRIAL"/>
    <property type="match status" value="1"/>
</dbReference>
<dbReference type="EC" id="2.3.1.35" evidence="3"/>
<evidence type="ECO:0000256" key="5">
    <source>
        <dbReference type="ARBA" id="ARBA00022605"/>
    </source>
</evidence>
<reference evidence="10" key="1">
    <citation type="submission" date="2018-05" db="EMBL/GenBank/DDBJ databases">
        <authorList>
            <person name="Lanie J.A."/>
            <person name="Ng W.-L."/>
            <person name="Kazmierczak K.M."/>
            <person name="Andrzejewski T.M."/>
            <person name="Davidsen T.M."/>
            <person name="Wayne K.J."/>
            <person name="Tettelin H."/>
            <person name="Glass J.I."/>
            <person name="Rusch D."/>
            <person name="Podicherti R."/>
            <person name="Tsui H.-C.T."/>
            <person name="Winkler M.E."/>
        </authorList>
    </citation>
    <scope>NUCLEOTIDE SEQUENCE</scope>
</reference>
<dbReference type="NCBIfam" id="TIGR00120">
    <property type="entry name" value="ArgJ"/>
    <property type="match status" value="1"/>
</dbReference>
<dbReference type="PANTHER" id="PTHR23100">
    <property type="entry name" value="ARGININE BIOSYNTHESIS BIFUNCTIONAL PROTEIN ARGJ"/>
    <property type="match status" value="1"/>
</dbReference>
<dbReference type="FunFam" id="3.10.20.340:FF:000001">
    <property type="entry name" value="Arginine biosynthesis bifunctional protein ArgJ, chloroplastic"/>
    <property type="match status" value="1"/>
</dbReference>
<sequence>MKILKNRNPSVPGFKAAGLHCGIKDKNIKDLALIVSEVPATAAAVFTKNRVVSPAVIWSRQALAKSGSCRAVIVNSGNANTVTGPKGLKDCDTITKKVADELGILQKEVFIASTGIIGIPLPSEKIIKATPNLIAKLGGTAKNWTDASEAIMTTDLIPKSDYIRYSFKSKNIAIGGITKGSGMIHPNMATMLGFLFTDAVIDAKTLKIALKEAIDRSFNRITVDGDNSTNDCVAILANGKAKNPAIKPNTPAYREFLKALMKLSKNLASKIVLDGEGATKFVTVRVQGGKTRKQAYLIANSVATSSLVKTALFGEDPNWGRIFCAVGNAGVPFNPDKVDILLNKNLLLKNGNPTNLPQKILEKAMQKYEINIIIDLKCGKEWEEVLTCDLSYNYVKINAEYTT</sequence>
<dbReference type="EMBL" id="UINC01009867">
    <property type="protein sequence ID" value="SVA44112.1"/>
    <property type="molecule type" value="Genomic_DNA"/>
</dbReference>
<keyword evidence="6" id="KW-0808">Transferase</keyword>
<dbReference type="Gene3D" id="3.10.20.340">
    <property type="entry name" value="ArgJ beta chain, C-terminal domain"/>
    <property type="match status" value="1"/>
</dbReference>
<evidence type="ECO:0000313" key="10">
    <source>
        <dbReference type="EMBL" id="SVA44112.1"/>
    </source>
</evidence>
<dbReference type="NCBIfam" id="NF003802">
    <property type="entry name" value="PRK05388.1"/>
    <property type="match status" value="1"/>
</dbReference>
<keyword evidence="7" id="KW-0068">Autocatalytic cleavage</keyword>
<proteinExistence type="inferred from homology"/>
<comment type="subunit">
    <text evidence="2">Heterotetramer of two alpha and two beta chains.</text>
</comment>
<dbReference type="SUPFAM" id="SSF56266">
    <property type="entry name" value="DmpA/ArgJ-like"/>
    <property type="match status" value="1"/>
</dbReference>
<dbReference type="Pfam" id="PF01960">
    <property type="entry name" value="ArgJ"/>
    <property type="match status" value="1"/>
</dbReference>
<dbReference type="InterPro" id="IPR016117">
    <property type="entry name" value="ArgJ-like_dom_sf"/>
</dbReference>
<accession>A0A381VV19</accession>
<dbReference type="GO" id="GO:0006592">
    <property type="term" value="P:ornithine biosynthetic process"/>
    <property type="evidence" value="ECO:0007669"/>
    <property type="project" value="TreeGrafter"/>
</dbReference>
<evidence type="ECO:0000256" key="4">
    <source>
        <dbReference type="ARBA" id="ARBA00022571"/>
    </source>
</evidence>
<dbReference type="GO" id="GO:0004042">
    <property type="term" value="F:L-glutamate N-acetyltransferase activity"/>
    <property type="evidence" value="ECO:0007669"/>
    <property type="project" value="TreeGrafter"/>
</dbReference>
<comment type="similarity">
    <text evidence="1">Belongs to the ArgJ family.</text>
</comment>
<protein>
    <recommendedName>
        <fullName evidence="3">glutamate N-acetyltransferase</fullName>
        <ecNumber evidence="3">2.3.1.35</ecNumber>
    </recommendedName>
</protein>
<evidence type="ECO:0000256" key="8">
    <source>
        <dbReference type="ARBA" id="ARBA00023315"/>
    </source>
</evidence>
<dbReference type="CDD" id="cd02152">
    <property type="entry name" value="OAT"/>
    <property type="match status" value="1"/>
</dbReference>
<evidence type="ECO:0000256" key="7">
    <source>
        <dbReference type="ARBA" id="ARBA00022813"/>
    </source>
</evidence>
<comment type="catalytic activity">
    <reaction evidence="9">
        <text>N(2)-acetyl-L-ornithine + L-glutamate = N-acetyl-L-glutamate + L-ornithine</text>
        <dbReference type="Rhea" id="RHEA:15349"/>
        <dbReference type="ChEBI" id="CHEBI:29985"/>
        <dbReference type="ChEBI" id="CHEBI:44337"/>
        <dbReference type="ChEBI" id="CHEBI:46911"/>
        <dbReference type="ChEBI" id="CHEBI:57805"/>
        <dbReference type="EC" id="2.3.1.35"/>
    </reaction>
</comment>
<dbReference type="GO" id="GO:0004358">
    <property type="term" value="F:L-glutamate N-acetyltransferase activity, acting on acetyl-L-ornithine as donor"/>
    <property type="evidence" value="ECO:0007669"/>
    <property type="project" value="UniProtKB-EC"/>
</dbReference>
<evidence type="ECO:0000256" key="3">
    <source>
        <dbReference type="ARBA" id="ARBA00013264"/>
    </source>
</evidence>
<dbReference type="GO" id="GO:0006526">
    <property type="term" value="P:L-arginine biosynthetic process"/>
    <property type="evidence" value="ECO:0007669"/>
    <property type="project" value="UniProtKB-KW"/>
</dbReference>
<dbReference type="FunFam" id="3.60.70.12:FF:000001">
    <property type="entry name" value="Arginine biosynthesis bifunctional protein ArgJ, chloroplastic"/>
    <property type="match status" value="1"/>
</dbReference>
<dbReference type="Gene3D" id="3.60.70.12">
    <property type="entry name" value="L-amino peptidase D-ALA esterase/amidase"/>
    <property type="match status" value="1"/>
</dbReference>
<evidence type="ECO:0000256" key="6">
    <source>
        <dbReference type="ARBA" id="ARBA00022679"/>
    </source>
</evidence>
<organism evidence="10">
    <name type="scientific">marine metagenome</name>
    <dbReference type="NCBI Taxonomy" id="408172"/>
    <lineage>
        <taxon>unclassified sequences</taxon>
        <taxon>metagenomes</taxon>
        <taxon>ecological metagenomes</taxon>
    </lineage>
</organism>
<evidence type="ECO:0000256" key="2">
    <source>
        <dbReference type="ARBA" id="ARBA00011475"/>
    </source>
</evidence>
<evidence type="ECO:0000256" key="1">
    <source>
        <dbReference type="ARBA" id="ARBA00006774"/>
    </source>
</evidence>
<gene>
    <name evidence="10" type="ORF">METZ01_LOCUS96966</name>
</gene>
<evidence type="ECO:0000256" key="9">
    <source>
        <dbReference type="ARBA" id="ARBA00049439"/>
    </source>
</evidence>
<keyword evidence="8" id="KW-0012">Acyltransferase</keyword>
<dbReference type="InterPro" id="IPR042195">
    <property type="entry name" value="ArgJ_beta_C"/>
</dbReference>